<keyword evidence="2" id="KW-1185">Reference proteome</keyword>
<dbReference type="Proteomes" id="UP000675920">
    <property type="component" value="Unplaced"/>
</dbReference>
<dbReference type="RefSeq" id="WP_211238121.1">
    <property type="nucleotide sequence ID" value="NZ_KI519499.1"/>
</dbReference>
<accession>A0A8B6XDE9</accession>
<keyword evidence="1" id="KW-0732">Signal</keyword>
<dbReference type="AlphaFoldDB" id="A0A8B6XDE9"/>
<evidence type="ECO:0000313" key="2">
    <source>
        <dbReference type="Proteomes" id="UP000675920"/>
    </source>
</evidence>
<feature type="chain" id="PRO_5034581570" evidence="1">
    <location>
        <begin position="33"/>
        <end position="320"/>
    </location>
</feature>
<proteinExistence type="predicted"/>
<dbReference type="InterPro" id="IPR006311">
    <property type="entry name" value="TAT_signal"/>
</dbReference>
<dbReference type="InterPro" id="IPR052738">
    <property type="entry name" value="ABC-Tungstate_binding"/>
</dbReference>
<protein>
    <submittedName>
        <fullName evidence="3">Tungsten ABC transporter permease</fullName>
    </submittedName>
</protein>
<reference evidence="3" key="1">
    <citation type="submission" date="2025-08" db="UniProtKB">
        <authorList>
            <consortium name="RefSeq"/>
        </authorList>
    </citation>
    <scope>IDENTIFICATION</scope>
</reference>
<dbReference type="Gene3D" id="3.40.190.10">
    <property type="entry name" value="Periplasmic binding protein-like II"/>
    <property type="match status" value="2"/>
</dbReference>
<evidence type="ECO:0000313" key="3">
    <source>
        <dbReference type="RefSeq" id="WP_211238121.1"/>
    </source>
</evidence>
<sequence length="320" mass="32237">MDKTRFDPSRRRWLARGAAGLGLALGANARAAADSATALPAGAGPALAPTAAGLPGPAPVSASPVGPAPAALPVAVVGGLVMADLWPPLADAASAATGIATRLVASAPKEGVMPAFVSGAATLLLMHGGDEAFGLATRGFALPPRVWAQNEHVLVGPAADPAGIAGARDGAEAIARIRAADAPMLLFRDPGGFGIVQALWRAAGLRPGPRQQLYDDSEQPQQVLRSAARQGAYVLVGRLPVLFGRMPDAGLKILLQGDPAMRRSYVAIEPGPAHPADAGARAAAKAVADWLVSAAGQARIAALPARDGLPLLYPLPVSST</sequence>
<evidence type="ECO:0000256" key="1">
    <source>
        <dbReference type="SAM" id="SignalP"/>
    </source>
</evidence>
<dbReference type="SUPFAM" id="SSF53850">
    <property type="entry name" value="Periplasmic binding protein-like II"/>
    <property type="match status" value="1"/>
</dbReference>
<feature type="signal peptide" evidence="1">
    <location>
        <begin position="1"/>
        <end position="32"/>
    </location>
</feature>
<organism evidence="2 3">
    <name type="scientific">Derxia gummosa DSM 723</name>
    <dbReference type="NCBI Taxonomy" id="1121388"/>
    <lineage>
        <taxon>Bacteria</taxon>
        <taxon>Pseudomonadati</taxon>
        <taxon>Pseudomonadota</taxon>
        <taxon>Betaproteobacteria</taxon>
        <taxon>Burkholderiales</taxon>
        <taxon>Alcaligenaceae</taxon>
        <taxon>Derxia</taxon>
    </lineage>
</organism>
<dbReference type="PANTHER" id="PTHR37945">
    <property type="entry name" value="EXTRACELLULAR TUNGSTATE BINDING PROTEIN"/>
    <property type="match status" value="1"/>
</dbReference>
<dbReference type="PANTHER" id="PTHR37945:SF1">
    <property type="entry name" value="EXTRACELLULAR TUNGSTATE BINDING PROTEIN"/>
    <property type="match status" value="1"/>
</dbReference>
<dbReference type="PROSITE" id="PS51318">
    <property type="entry name" value="TAT"/>
    <property type="match status" value="1"/>
</dbReference>
<name>A0A8B6XDE9_9BURK</name>